<dbReference type="SMART" id="SM00248">
    <property type="entry name" value="ANK"/>
    <property type="match status" value="4"/>
</dbReference>
<dbReference type="OrthoDB" id="194358at2759"/>
<proteinExistence type="predicted"/>
<dbReference type="EMBL" id="PVQB02000268">
    <property type="protein sequence ID" value="KAF4339712.1"/>
    <property type="molecule type" value="Genomic_DNA"/>
</dbReference>
<evidence type="ECO:0000313" key="5">
    <source>
        <dbReference type="Proteomes" id="UP000730481"/>
    </source>
</evidence>
<accession>A0A9P5AKV3</accession>
<dbReference type="InterPro" id="IPR050745">
    <property type="entry name" value="Multifunctional_regulatory"/>
</dbReference>
<dbReference type="Gene3D" id="1.25.40.20">
    <property type="entry name" value="Ankyrin repeat-containing domain"/>
    <property type="match status" value="1"/>
</dbReference>
<keyword evidence="2 3" id="KW-0040">ANK repeat</keyword>
<reference evidence="4" key="1">
    <citation type="journal article" date="2017" name="Mycologia">
        <title>Fusarium algeriense, sp. nov., a novel toxigenic crown rot pathogen of durum wheat from Algeria is nested in the Fusarium burgessii species complex.</title>
        <authorList>
            <person name="Laraba I."/>
            <person name="Keddad A."/>
            <person name="Boureghda H."/>
            <person name="Abdallah N."/>
            <person name="Vaughan M.M."/>
            <person name="Proctor R.H."/>
            <person name="Busman M."/>
            <person name="O'Donnell K."/>
        </authorList>
    </citation>
    <scope>NUCLEOTIDE SEQUENCE</scope>
    <source>
        <strain evidence="4">NRRL 25174</strain>
    </source>
</reference>
<keyword evidence="1" id="KW-0677">Repeat</keyword>
<dbReference type="InterPro" id="IPR002110">
    <property type="entry name" value="Ankyrin_rpt"/>
</dbReference>
<dbReference type="Proteomes" id="UP000730481">
    <property type="component" value="Unassembled WGS sequence"/>
</dbReference>
<comment type="caution">
    <text evidence="4">The sequence shown here is derived from an EMBL/GenBank/DDBJ whole genome shotgun (WGS) entry which is preliminary data.</text>
</comment>
<dbReference type="InterPro" id="IPR036770">
    <property type="entry name" value="Ankyrin_rpt-contain_sf"/>
</dbReference>
<name>A0A9P5AKV3_9HYPO</name>
<dbReference type="SUPFAM" id="SSF48403">
    <property type="entry name" value="Ankyrin repeat"/>
    <property type="match status" value="1"/>
</dbReference>
<evidence type="ECO:0000256" key="2">
    <source>
        <dbReference type="ARBA" id="ARBA00023043"/>
    </source>
</evidence>
<dbReference type="PROSITE" id="PS50297">
    <property type="entry name" value="ANK_REP_REGION"/>
    <property type="match status" value="1"/>
</dbReference>
<dbReference type="Pfam" id="PF13857">
    <property type="entry name" value="Ank_5"/>
    <property type="match status" value="1"/>
</dbReference>
<dbReference type="PROSITE" id="PS50088">
    <property type="entry name" value="ANK_REPEAT"/>
    <property type="match status" value="1"/>
</dbReference>
<evidence type="ECO:0000313" key="4">
    <source>
        <dbReference type="EMBL" id="KAF4339712.1"/>
    </source>
</evidence>
<dbReference type="PANTHER" id="PTHR24189:SF50">
    <property type="entry name" value="ANKYRIN REPEAT AND SOCS BOX PROTEIN 2"/>
    <property type="match status" value="1"/>
</dbReference>
<reference evidence="4" key="2">
    <citation type="submission" date="2020-02" db="EMBL/GenBank/DDBJ databases">
        <title>Identification and distribution of gene clusters putatively required for synthesis of sphingolipid metabolism inhibitors in phylogenetically diverse species of the filamentous fungus Fusarium.</title>
        <authorList>
            <person name="Kim H.-S."/>
            <person name="Busman M."/>
            <person name="Brown D.W."/>
            <person name="Divon H."/>
            <person name="Uhlig S."/>
            <person name="Proctor R.H."/>
        </authorList>
    </citation>
    <scope>NUCLEOTIDE SEQUENCE</scope>
    <source>
        <strain evidence="4">NRRL 25174</strain>
    </source>
</reference>
<sequence length="451" mass="51563">MARIIYRGRHLTRPLFQPIQYYYSFQDPSSPGSATIPPYRPGQYQRSEEDAAKIKDLYARGSADWSQADAQAYEDILRRDDARNDEAREPLRLMIYNYFENLNLPPLPPPLPGWSYWLQHTEAEFYKRERVRPFMVACDKGLLDEVKAWTQDGELLEELQQMGLQDGLVFAAKANQIDVVRYLLNERWTSLNGEVVRQACIHLSLPLFELCVQHGYHPNQQVPSPNGFFGVALHHCVEDADITRFLLEHGADPDLASFQCFRHRGWGQQATPPMDRTSGLALDLAIEKSPMIVVEMLLEHGAHLEYSRPLHGAIKRLQCYPIPGAQKDWRPLMEMALSRGVDINARTYSGNTALSRAVHYHNWEIVEFLIERGADPFVKGPGTKIDSFDSALKFEDQPWQRSEKVEEYLKGLMSGSKLEIGQEALEEARENPLVRIIEKVKGRDASTAENV</sequence>
<gene>
    <name evidence="4" type="ORF">FBEOM_6362</name>
</gene>
<organism evidence="4 5">
    <name type="scientific">Fusarium beomiforme</name>
    <dbReference type="NCBI Taxonomy" id="44412"/>
    <lineage>
        <taxon>Eukaryota</taxon>
        <taxon>Fungi</taxon>
        <taxon>Dikarya</taxon>
        <taxon>Ascomycota</taxon>
        <taxon>Pezizomycotina</taxon>
        <taxon>Sordariomycetes</taxon>
        <taxon>Hypocreomycetidae</taxon>
        <taxon>Hypocreales</taxon>
        <taxon>Nectriaceae</taxon>
        <taxon>Fusarium</taxon>
        <taxon>Fusarium burgessii species complex</taxon>
    </lineage>
</organism>
<evidence type="ECO:0000256" key="1">
    <source>
        <dbReference type="ARBA" id="ARBA00022737"/>
    </source>
</evidence>
<protein>
    <submittedName>
        <fullName evidence="4">Ankyrin repeat domain protein</fullName>
    </submittedName>
</protein>
<dbReference type="AlphaFoldDB" id="A0A9P5AKV3"/>
<dbReference type="PANTHER" id="PTHR24189">
    <property type="entry name" value="MYOTROPHIN"/>
    <property type="match status" value="1"/>
</dbReference>
<feature type="repeat" description="ANK" evidence="3">
    <location>
        <begin position="349"/>
        <end position="381"/>
    </location>
</feature>
<keyword evidence="5" id="KW-1185">Reference proteome</keyword>
<evidence type="ECO:0000256" key="3">
    <source>
        <dbReference type="PROSITE-ProRule" id="PRU00023"/>
    </source>
</evidence>